<feature type="chain" id="PRO_5033037833" evidence="1">
    <location>
        <begin position="26"/>
        <end position="679"/>
    </location>
</feature>
<sequence>MRRLLLALPTALVALLNLVSLPAQAADPANPAARRAHPGRAPFPQISLPEVAQGERAVALLGQRLPEVARWYGKSEEEFAALLRQDHRLRLDRRGRLFAVDTLEAPLPTLPADQRSVLDGNLLPLEQTFALHSRPGAKRTIYLNFKGATLTGTAWNSAGTSITALPYDLDGIPYSFNTTELQRIQGVWQRVAEDFAPFDVNVTTEAPPPEALSRAGSTDQVFGTTVLITNSNGVYSCSCGGVAYIGAFDDTSDFYKPALVFYNQLGGGNEKYVAEAASHEAGHNLGLQHDGYSGGGYYGGHGTGVTAWAPIMGVGYSKPLVQWSKGEYSTATNVQDDFAVAESYGLPIRLDDHGDLAGNATAMTGVSSGGSTSFSESGVIERSSDVDQFSFNAAAGALTVSLQPAVRAANLDAVLELRTAAGILLASSNPLDTLNASLSITLASPGTYFLSVRGTGKGDPLVDGYTAYGSVGHYALSVTAAAVSGSPPVAVATGTPTSGTVPLTVAFSAAGSSDADGSIVAYDWTFGDGGSASGAQVSHVYTAAGSYSAQLRVTDNSGLSATKSVAINVNPVVTLLPMGVADIAMGSSVSGNNRWRATAAVRVLDSQGRAVVGATVSARWSGLVSGNATATTGSNGVASFQSGTTRNSGSIALTVTGINLTGYQCDSTRNVETSDSISR</sequence>
<dbReference type="CDD" id="cd00146">
    <property type="entry name" value="PKD"/>
    <property type="match status" value="1"/>
</dbReference>
<feature type="domain" description="PKD" evidence="2">
    <location>
        <begin position="488"/>
        <end position="569"/>
    </location>
</feature>
<dbReference type="GO" id="GO:0008237">
    <property type="term" value="F:metallopeptidase activity"/>
    <property type="evidence" value="ECO:0007669"/>
    <property type="project" value="InterPro"/>
</dbReference>
<dbReference type="Gene3D" id="2.60.40.10">
    <property type="entry name" value="Immunoglobulins"/>
    <property type="match status" value="1"/>
</dbReference>
<accession>A0A840RZZ2</accession>
<dbReference type="SMART" id="SM00089">
    <property type="entry name" value="PKD"/>
    <property type="match status" value="1"/>
</dbReference>
<proteinExistence type="predicted"/>
<evidence type="ECO:0000313" key="4">
    <source>
        <dbReference type="Proteomes" id="UP000554837"/>
    </source>
</evidence>
<dbReference type="Pfam" id="PF13582">
    <property type="entry name" value="Reprolysin_3"/>
    <property type="match status" value="1"/>
</dbReference>
<dbReference type="SUPFAM" id="SSF49299">
    <property type="entry name" value="PKD domain"/>
    <property type="match status" value="1"/>
</dbReference>
<evidence type="ECO:0000256" key="1">
    <source>
        <dbReference type="SAM" id="SignalP"/>
    </source>
</evidence>
<keyword evidence="1" id="KW-0732">Signal</keyword>
<keyword evidence="4" id="KW-1185">Reference proteome</keyword>
<dbReference type="RefSeq" id="WP_138855948.1">
    <property type="nucleotide sequence ID" value="NZ_CP040709.1"/>
</dbReference>
<dbReference type="AlphaFoldDB" id="A0A840RZZ2"/>
<dbReference type="InterPro" id="IPR013783">
    <property type="entry name" value="Ig-like_fold"/>
</dbReference>
<reference evidence="3 4" key="1">
    <citation type="submission" date="2020-08" db="EMBL/GenBank/DDBJ databases">
        <title>Genomic Encyclopedia of Type Strains, Phase IV (KMG-IV): sequencing the most valuable type-strain genomes for metagenomic binning, comparative biology and taxonomic classification.</title>
        <authorList>
            <person name="Goeker M."/>
        </authorList>
    </citation>
    <scope>NUCLEOTIDE SEQUENCE [LARGE SCALE GENOMIC DNA]</scope>
    <source>
        <strain evidence="3 4">DSM 23958</strain>
    </source>
</reference>
<dbReference type="InterPro" id="IPR035986">
    <property type="entry name" value="PKD_dom_sf"/>
</dbReference>
<feature type="signal peptide" evidence="1">
    <location>
        <begin position="1"/>
        <end position="25"/>
    </location>
</feature>
<name>A0A840RZZ2_9BURK</name>
<dbReference type="OrthoDB" id="220114at2"/>
<dbReference type="InterPro" id="IPR000601">
    <property type="entry name" value="PKD_dom"/>
</dbReference>
<dbReference type="Proteomes" id="UP000554837">
    <property type="component" value="Unassembled WGS sequence"/>
</dbReference>
<dbReference type="Gene3D" id="2.60.120.380">
    <property type="match status" value="1"/>
</dbReference>
<protein>
    <submittedName>
        <fullName evidence="3">PKD repeat protein</fullName>
    </submittedName>
</protein>
<dbReference type="SUPFAM" id="SSF55486">
    <property type="entry name" value="Metalloproteases ('zincins'), catalytic domain"/>
    <property type="match status" value="1"/>
</dbReference>
<gene>
    <name evidence="3" type="ORF">HNQ51_001681</name>
</gene>
<dbReference type="Pfam" id="PF18911">
    <property type="entry name" value="PKD_4"/>
    <property type="match status" value="1"/>
</dbReference>
<dbReference type="InterPro" id="IPR024079">
    <property type="entry name" value="MetalloPept_cat_dom_sf"/>
</dbReference>
<evidence type="ECO:0000313" key="3">
    <source>
        <dbReference type="EMBL" id="MBB5204367.1"/>
    </source>
</evidence>
<evidence type="ECO:0000259" key="2">
    <source>
        <dbReference type="PROSITE" id="PS50093"/>
    </source>
</evidence>
<organism evidence="3 4">
    <name type="scientific">Inhella inkyongensis</name>
    <dbReference type="NCBI Taxonomy" id="392593"/>
    <lineage>
        <taxon>Bacteria</taxon>
        <taxon>Pseudomonadati</taxon>
        <taxon>Pseudomonadota</taxon>
        <taxon>Betaproteobacteria</taxon>
        <taxon>Burkholderiales</taxon>
        <taxon>Sphaerotilaceae</taxon>
        <taxon>Inhella</taxon>
    </lineage>
</organism>
<comment type="caution">
    <text evidence="3">The sequence shown here is derived from an EMBL/GenBank/DDBJ whole genome shotgun (WGS) entry which is preliminary data.</text>
</comment>
<dbReference type="Gene3D" id="3.40.390.10">
    <property type="entry name" value="Collagenase (Catalytic Domain)"/>
    <property type="match status" value="1"/>
</dbReference>
<dbReference type="PROSITE" id="PS50093">
    <property type="entry name" value="PKD"/>
    <property type="match status" value="1"/>
</dbReference>
<dbReference type="InterPro" id="IPR022409">
    <property type="entry name" value="PKD/Chitinase_dom"/>
</dbReference>
<dbReference type="EMBL" id="JACHHO010000002">
    <property type="protein sequence ID" value="MBB5204367.1"/>
    <property type="molecule type" value="Genomic_DNA"/>
</dbReference>